<keyword evidence="1" id="KW-0472">Membrane</keyword>
<evidence type="ECO:0000256" key="1">
    <source>
        <dbReference type="SAM" id="Phobius"/>
    </source>
</evidence>
<sequence>MNNINKLKKLLLLMEKQNNYFYIHGGDILFSFFTLIIVCGVFTYLSLKKKQKYYKKNWPKHRCDPSITPFAGFLNPPPGSNFKEKMDYTVKNYAMCNMNILQSNVGLFTKPMAGAQNMIAFLMLIALSALDFLRNIYNIIRDALMNIISNLFGKFANVMIQMQLWLANLKDTLWKIAGTFLSFLFFGVGSLYTTLSLLNNLVAVILIILAIITIVSLFSLGLIYIVPWLGIPSYITWSITYLTVSVPLIVVAIFGAVINDAAKQQQCDADPNCCFHCDTIVKTESGLIKMSDIVIGEKLENDNIVHSIMKITPNEPLYNLNNILVSGNHYFYCKKNGYIKVKESSDSKITDIKTDYYYCLITSKKEIIINNIKFCDWDDLDITDIMQIKNMFDIDKVEELNETFNTCLHPNTIIYLKNKKNKIKNKKKIKNIKIGDELIDGSIVECIIKSKEPKNIIEYNIDNKTIIGKNIYFSNLGDFNKIKEETIQTNEKLIYYSIITNTGILNIENIEIKDHNSVFDTIIDRFNRNF</sequence>
<feature type="transmembrane region" description="Helical" evidence="1">
    <location>
        <begin position="172"/>
        <end position="195"/>
    </location>
</feature>
<reference evidence="2" key="1">
    <citation type="journal article" date="2020" name="Nature">
        <title>Giant virus diversity and host interactions through global metagenomics.</title>
        <authorList>
            <person name="Schulz F."/>
            <person name="Roux S."/>
            <person name="Paez-Espino D."/>
            <person name="Jungbluth S."/>
            <person name="Walsh D.A."/>
            <person name="Denef V.J."/>
            <person name="McMahon K.D."/>
            <person name="Konstantinidis K.T."/>
            <person name="Eloe-Fadrosh E.A."/>
            <person name="Kyrpides N.C."/>
            <person name="Woyke T."/>
        </authorList>
    </citation>
    <scope>NUCLEOTIDE SEQUENCE</scope>
    <source>
        <strain evidence="2">GVMAG-S-ERX555997-44</strain>
    </source>
</reference>
<evidence type="ECO:0008006" key="3">
    <source>
        <dbReference type="Google" id="ProtNLM"/>
    </source>
</evidence>
<dbReference type="EMBL" id="MN738798">
    <property type="protein sequence ID" value="QHT37506.1"/>
    <property type="molecule type" value="Genomic_DNA"/>
</dbReference>
<accession>A0A6C0F6R9</accession>
<keyword evidence="1" id="KW-1133">Transmembrane helix</keyword>
<dbReference type="InterPro" id="IPR036844">
    <property type="entry name" value="Hint_dom_sf"/>
</dbReference>
<feature type="transmembrane region" description="Helical" evidence="1">
    <location>
        <begin position="118"/>
        <end position="137"/>
    </location>
</feature>
<proteinExistence type="predicted"/>
<keyword evidence="1" id="KW-0812">Transmembrane</keyword>
<dbReference type="SUPFAM" id="SSF51294">
    <property type="entry name" value="Hedgehog/intein (Hint) domain"/>
    <property type="match status" value="1"/>
</dbReference>
<feature type="transmembrane region" description="Helical" evidence="1">
    <location>
        <begin position="238"/>
        <end position="258"/>
    </location>
</feature>
<feature type="transmembrane region" description="Helical" evidence="1">
    <location>
        <begin position="201"/>
        <end position="226"/>
    </location>
</feature>
<dbReference type="AlphaFoldDB" id="A0A6C0F6R9"/>
<organism evidence="2">
    <name type="scientific">viral metagenome</name>
    <dbReference type="NCBI Taxonomy" id="1070528"/>
    <lineage>
        <taxon>unclassified sequences</taxon>
        <taxon>metagenomes</taxon>
        <taxon>organismal metagenomes</taxon>
    </lineage>
</organism>
<protein>
    <recommendedName>
        <fullName evidence="3">Vint domain-containing protein</fullName>
    </recommendedName>
</protein>
<feature type="transmembrane region" description="Helical" evidence="1">
    <location>
        <begin position="143"/>
        <end position="160"/>
    </location>
</feature>
<feature type="transmembrane region" description="Helical" evidence="1">
    <location>
        <begin position="20"/>
        <end position="47"/>
    </location>
</feature>
<name>A0A6C0F6R9_9ZZZZ</name>
<evidence type="ECO:0000313" key="2">
    <source>
        <dbReference type="EMBL" id="QHT37506.1"/>
    </source>
</evidence>